<keyword evidence="2 6" id="KW-1003">Cell membrane</keyword>
<evidence type="ECO:0000259" key="7">
    <source>
        <dbReference type="Pfam" id="PF09335"/>
    </source>
</evidence>
<dbReference type="InterPro" id="IPR015414">
    <property type="entry name" value="TMEM64"/>
</dbReference>
<proteinExistence type="inferred from homology"/>
<reference evidence="8 9" key="1">
    <citation type="submission" date="2023-08" db="EMBL/GenBank/DDBJ databases">
        <title>Helicovermis profunda gen. nov., sp. nov., a novel mesophilic, fermentative bacterium within the Bacillota from a deep-sea hydrothermal vent chimney.</title>
        <authorList>
            <person name="Miyazaki U."/>
            <person name="Mizutani D."/>
            <person name="Hashimoto Y."/>
            <person name="Tame A."/>
            <person name="Sawayama S."/>
            <person name="Miyazaki J."/>
            <person name="Takai K."/>
            <person name="Nakagawa S."/>
        </authorList>
    </citation>
    <scope>NUCLEOTIDE SEQUENCE [LARGE SCALE GENOMIC DNA]</scope>
    <source>
        <strain evidence="8 9">S502</strain>
    </source>
</reference>
<feature type="transmembrane region" description="Helical" evidence="6">
    <location>
        <begin position="50"/>
        <end position="75"/>
    </location>
</feature>
<evidence type="ECO:0000256" key="3">
    <source>
        <dbReference type="ARBA" id="ARBA00022692"/>
    </source>
</evidence>
<dbReference type="AlphaFoldDB" id="A0AAU9E2J2"/>
<feature type="transmembrane region" description="Helical" evidence="6">
    <location>
        <begin position="137"/>
        <end position="156"/>
    </location>
</feature>
<dbReference type="Pfam" id="PF09335">
    <property type="entry name" value="VTT_dom"/>
    <property type="match status" value="1"/>
</dbReference>
<name>A0AAU9E2J2_9FIRM</name>
<feature type="domain" description="VTT" evidence="7">
    <location>
        <begin position="72"/>
        <end position="186"/>
    </location>
</feature>
<feature type="transmembrane region" description="Helical" evidence="6">
    <location>
        <begin position="163"/>
        <end position="184"/>
    </location>
</feature>
<dbReference type="KEGG" id="hprf:HLPR_09920"/>
<keyword evidence="3 6" id="KW-0812">Transmembrane</keyword>
<evidence type="ECO:0000256" key="4">
    <source>
        <dbReference type="ARBA" id="ARBA00022989"/>
    </source>
</evidence>
<evidence type="ECO:0000256" key="6">
    <source>
        <dbReference type="RuleBase" id="RU366058"/>
    </source>
</evidence>
<sequence>MKKYRKKILIILAFLLIVIVLKIFNIQAYFKVDFINENLKLIKNYVNENFVFSSFMYIILYSLIVALTLPFATIISLLGGLVWGVKYGVVLVVTGATIGASANFLLTRYLFGESIQKKYSGKLKKINREIEINGKNYLLTLRLIPIFPFFLINIASGLSNIRYITFLWTTFFGIIPGTFAYVYFGSSLNYISKNTSSLPLPVVFGLVFIGFMTIVPVLYKKFIKSENR</sequence>
<feature type="transmembrane region" description="Helical" evidence="6">
    <location>
        <begin position="196"/>
        <end position="219"/>
    </location>
</feature>
<keyword evidence="5 6" id="KW-0472">Membrane</keyword>
<evidence type="ECO:0000256" key="2">
    <source>
        <dbReference type="ARBA" id="ARBA00022475"/>
    </source>
</evidence>
<evidence type="ECO:0000313" key="9">
    <source>
        <dbReference type="Proteomes" id="UP001321786"/>
    </source>
</evidence>
<evidence type="ECO:0000256" key="1">
    <source>
        <dbReference type="ARBA" id="ARBA00004651"/>
    </source>
</evidence>
<dbReference type="GO" id="GO:0005886">
    <property type="term" value="C:plasma membrane"/>
    <property type="evidence" value="ECO:0007669"/>
    <property type="project" value="UniProtKB-SubCell"/>
</dbReference>
<comment type="similarity">
    <text evidence="6">Belongs to the TVP38/TMEM64 family.</text>
</comment>
<gene>
    <name evidence="8" type="ORF">HLPR_09920</name>
</gene>
<dbReference type="InterPro" id="IPR032816">
    <property type="entry name" value="VTT_dom"/>
</dbReference>
<comment type="subcellular location">
    <subcellularLocation>
        <location evidence="1 6">Cell membrane</location>
        <topology evidence="1 6">Multi-pass membrane protein</topology>
    </subcellularLocation>
</comment>
<dbReference type="Proteomes" id="UP001321786">
    <property type="component" value="Chromosome"/>
</dbReference>
<dbReference type="EMBL" id="AP028654">
    <property type="protein sequence ID" value="BEP28661.1"/>
    <property type="molecule type" value="Genomic_DNA"/>
</dbReference>
<dbReference type="RefSeq" id="WP_338536968.1">
    <property type="nucleotide sequence ID" value="NZ_AP028654.1"/>
</dbReference>
<evidence type="ECO:0000256" key="5">
    <source>
        <dbReference type="ARBA" id="ARBA00023136"/>
    </source>
</evidence>
<feature type="transmembrane region" description="Helical" evidence="6">
    <location>
        <begin position="87"/>
        <end position="111"/>
    </location>
</feature>
<accession>A0AAU9E2J2</accession>
<organism evidence="8 9">
    <name type="scientific">Helicovermis profundi</name>
    <dbReference type="NCBI Taxonomy" id="3065157"/>
    <lineage>
        <taxon>Bacteria</taxon>
        <taxon>Bacillati</taxon>
        <taxon>Bacillota</taxon>
        <taxon>Clostridia</taxon>
        <taxon>Helicovermis</taxon>
    </lineage>
</organism>
<dbReference type="PANTHER" id="PTHR12677">
    <property type="entry name" value="GOLGI APPARATUS MEMBRANE PROTEIN TVP38-RELATED"/>
    <property type="match status" value="1"/>
</dbReference>
<evidence type="ECO:0000313" key="8">
    <source>
        <dbReference type="EMBL" id="BEP28661.1"/>
    </source>
</evidence>
<feature type="transmembrane region" description="Helical" evidence="6">
    <location>
        <begin position="9"/>
        <end position="30"/>
    </location>
</feature>
<keyword evidence="9" id="KW-1185">Reference proteome</keyword>
<dbReference type="PANTHER" id="PTHR12677:SF59">
    <property type="entry name" value="GOLGI APPARATUS MEMBRANE PROTEIN TVP38-RELATED"/>
    <property type="match status" value="1"/>
</dbReference>
<protein>
    <recommendedName>
        <fullName evidence="6">TVP38/TMEM64 family membrane protein</fullName>
    </recommendedName>
</protein>
<keyword evidence="4 6" id="KW-1133">Transmembrane helix</keyword>